<dbReference type="GO" id="GO:0005886">
    <property type="term" value="C:plasma membrane"/>
    <property type="evidence" value="ECO:0007669"/>
    <property type="project" value="UniProtKB-SubCell"/>
</dbReference>
<dbReference type="Proteomes" id="UP000653797">
    <property type="component" value="Unassembled WGS sequence"/>
</dbReference>
<proteinExistence type="inferred from homology"/>
<dbReference type="RefSeq" id="WP_191042385.1">
    <property type="nucleotide sequence ID" value="NZ_JACXAA010000014.1"/>
</dbReference>
<keyword evidence="4 7" id="KW-0812">Transmembrane</keyword>
<feature type="transmembrane region" description="Helical" evidence="7">
    <location>
        <begin position="53"/>
        <end position="72"/>
    </location>
</feature>
<dbReference type="InterPro" id="IPR007353">
    <property type="entry name" value="DUF421"/>
</dbReference>
<evidence type="ECO:0000256" key="6">
    <source>
        <dbReference type="ARBA" id="ARBA00023136"/>
    </source>
</evidence>
<keyword evidence="3" id="KW-1003">Cell membrane</keyword>
<dbReference type="Gene3D" id="3.30.240.20">
    <property type="entry name" value="bsu07140 like domains"/>
    <property type="match status" value="1"/>
</dbReference>
<dbReference type="EMBL" id="JACXAA010000014">
    <property type="protein sequence ID" value="MBD2756765.1"/>
    <property type="molecule type" value="Genomic_DNA"/>
</dbReference>
<feature type="transmembrane region" description="Helical" evidence="7">
    <location>
        <begin position="27"/>
        <end position="46"/>
    </location>
</feature>
<sequence>MNKEDIKLGDWHRILIGDAPVEFLLEVFIRTVIIYLVLLVTMRLLGKRMNGQLTNLELAVMLTMGAIVSPAMQLPDRGLLSGMLALGCALVFLRQTNLLGFKSSKAEQFIQGTETVLVKDGIIQVDEMAKNRLSHQQIFAALRSENVYNLGKVKRLYIEAYGMFSIYQDETGKPGLSLLPPSDEEIQSIHEQPKEKLLACTNCGNTVPAQPKPDACPICQANDWVNAIL</sequence>
<dbReference type="Pfam" id="PF04239">
    <property type="entry name" value="DUF421"/>
    <property type="match status" value="1"/>
</dbReference>
<dbReference type="AlphaFoldDB" id="A0A927B7A0"/>
<comment type="caution">
    <text evidence="9">The sequence shown here is derived from an EMBL/GenBank/DDBJ whole genome shotgun (WGS) entry which is preliminary data.</text>
</comment>
<dbReference type="InterPro" id="IPR023090">
    <property type="entry name" value="UPF0702_alpha/beta_dom_sf"/>
</dbReference>
<evidence type="ECO:0000313" key="9">
    <source>
        <dbReference type="EMBL" id="MBD2756765.1"/>
    </source>
</evidence>
<evidence type="ECO:0000256" key="1">
    <source>
        <dbReference type="ARBA" id="ARBA00004651"/>
    </source>
</evidence>
<evidence type="ECO:0000256" key="4">
    <source>
        <dbReference type="ARBA" id="ARBA00022692"/>
    </source>
</evidence>
<comment type="subcellular location">
    <subcellularLocation>
        <location evidence="1">Cell membrane</location>
        <topology evidence="1">Multi-pass membrane protein</topology>
    </subcellularLocation>
</comment>
<gene>
    <name evidence="9" type="ORF">IC230_28055</name>
</gene>
<evidence type="ECO:0000256" key="2">
    <source>
        <dbReference type="ARBA" id="ARBA00006448"/>
    </source>
</evidence>
<evidence type="ECO:0000256" key="5">
    <source>
        <dbReference type="ARBA" id="ARBA00022989"/>
    </source>
</evidence>
<evidence type="ECO:0000256" key="3">
    <source>
        <dbReference type="ARBA" id="ARBA00022475"/>
    </source>
</evidence>
<accession>A0A927B7A0</accession>
<name>A0A927B7A0_9BACT</name>
<keyword evidence="10" id="KW-1185">Reference proteome</keyword>
<comment type="similarity">
    <text evidence="2">Belongs to the UPF0702 family.</text>
</comment>
<keyword evidence="6 7" id="KW-0472">Membrane</keyword>
<evidence type="ECO:0000259" key="8">
    <source>
        <dbReference type="Pfam" id="PF04239"/>
    </source>
</evidence>
<reference evidence="9" key="1">
    <citation type="submission" date="2020-09" db="EMBL/GenBank/DDBJ databases">
        <authorList>
            <person name="Kim M.K."/>
        </authorList>
    </citation>
    <scope>NUCLEOTIDE SEQUENCE</scope>
    <source>
        <strain evidence="9">BT704</strain>
    </source>
</reference>
<feature type="domain" description="YetF C-terminal" evidence="8">
    <location>
        <begin position="102"/>
        <end position="172"/>
    </location>
</feature>
<dbReference type="PANTHER" id="PTHR34582:SF6">
    <property type="entry name" value="UPF0702 TRANSMEMBRANE PROTEIN YCAP"/>
    <property type="match status" value="1"/>
</dbReference>
<evidence type="ECO:0000256" key="7">
    <source>
        <dbReference type="SAM" id="Phobius"/>
    </source>
</evidence>
<dbReference type="PANTHER" id="PTHR34582">
    <property type="entry name" value="UPF0702 TRANSMEMBRANE PROTEIN YCAP"/>
    <property type="match status" value="1"/>
</dbReference>
<keyword evidence="5 7" id="KW-1133">Transmembrane helix</keyword>
<feature type="transmembrane region" description="Helical" evidence="7">
    <location>
        <begin position="78"/>
        <end position="95"/>
    </location>
</feature>
<organism evidence="9 10">
    <name type="scientific">Spirosoma validum</name>
    <dbReference type="NCBI Taxonomy" id="2771355"/>
    <lineage>
        <taxon>Bacteria</taxon>
        <taxon>Pseudomonadati</taxon>
        <taxon>Bacteroidota</taxon>
        <taxon>Cytophagia</taxon>
        <taxon>Cytophagales</taxon>
        <taxon>Cytophagaceae</taxon>
        <taxon>Spirosoma</taxon>
    </lineage>
</organism>
<evidence type="ECO:0000313" key="10">
    <source>
        <dbReference type="Proteomes" id="UP000653797"/>
    </source>
</evidence>
<dbReference type="Gene3D" id="2.20.28.10">
    <property type="match status" value="1"/>
</dbReference>
<protein>
    <submittedName>
        <fullName evidence="9">DUF421 domain-containing protein</fullName>
    </submittedName>
</protein>